<dbReference type="Pfam" id="PF12833">
    <property type="entry name" value="HTH_18"/>
    <property type="match status" value="1"/>
</dbReference>
<dbReference type="SUPFAM" id="SSF46689">
    <property type="entry name" value="Homeodomain-like"/>
    <property type="match status" value="1"/>
</dbReference>
<dbReference type="InterPro" id="IPR018060">
    <property type="entry name" value="HTH_AraC"/>
</dbReference>
<evidence type="ECO:0000256" key="3">
    <source>
        <dbReference type="ARBA" id="ARBA00023163"/>
    </source>
</evidence>
<dbReference type="SMART" id="SM00342">
    <property type="entry name" value="HTH_ARAC"/>
    <property type="match status" value="1"/>
</dbReference>
<dbReference type="Gene3D" id="1.10.10.60">
    <property type="entry name" value="Homeodomain-like"/>
    <property type="match status" value="2"/>
</dbReference>
<keyword evidence="6" id="KW-1185">Reference proteome</keyword>
<dbReference type="RefSeq" id="WP_249318834.1">
    <property type="nucleotide sequence ID" value="NZ_JACRSN010000006.1"/>
</dbReference>
<accession>A0A926D8U4</accession>
<evidence type="ECO:0000313" key="5">
    <source>
        <dbReference type="EMBL" id="MBC8533454.1"/>
    </source>
</evidence>
<protein>
    <submittedName>
        <fullName evidence="5">AraC family transcriptional regulator</fullName>
    </submittedName>
</protein>
<evidence type="ECO:0000259" key="4">
    <source>
        <dbReference type="PROSITE" id="PS01124"/>
    </source>
</evidence>
<dbReference type="GO" id="GO:0003700">
    <property type="term" value="F:DNA-binding transcription factor activity"/>
    <property type="evidence" value="ECO:0007669"/>
    <property type="project" value="InterPro"/>
</dbReference>
<keyword evidence="3" id="KW-0804">Transcription</keyword>
<keyword evidence="2" id="KW-0238">DNA-binding</keyword>
<evidence type="ECO:0000256" key="2">
    <source>
        <dbReference type="ARBA" id="ARBA00023125"/>
    </source>
</evidence>
<dbReference type="EMBL" id="JACRSN010000006">
    <property type="protein sequence ID" value="MBC8533454.1"/>
    <property type="molecule type" value="Genomic_DNA"/>
</dbReference>
<sequence length="303" mass="34480">MLSVDLAQDRSERVRYNFPEYPAYIRSGNLSDYPHYTFPSHWHDDIELLYVTSGEMEYSVDGEILTLQAGNAIFINSKRLHYGFSSAETECTYFCILIHPSVLRITPFFEERYLAPVAENACMPYLVLKPEEDWQVEAIACLCAMDAEKDAPGAVLRIQSAFCKFWALLYEQMPHQSPPSAEAEKESRQLQPLKEMLVFLSAHYAEKLTLAEIAAAGNVCQSKCCALFRRYLSRTPMVYLTEYRLTRSAELLRSTDQSITDISFACGFLSASYYTETFRKWIGCTPKAYRAGSVRSASAQQAE</sequence>
<dbReference type="Pfam" id="PF02311">
    <property type="entry name" value="AraC_binding"/>
    <property type="match status" value="1"/>
</dbReference>
<dbReference type="InterPro" id="IPR003313">
    <property type="entry name" value="AraC-bd"/>
</dbReference>
<keyword evidence="1" id="KW-0805">Transcription regulation</keyword>
<organism evidence="5 6">
    <name type="scientific">Yeguia hominis</name>
    <dbReference type="NCBI Taxonomy" id="2763662"/>
    <lineage>
        <taxon>Bacteria</taxon>
        <taxon>Bacillati</taxon>
        <taxon>Bacillota</taxon>
        <taxon>Clostridia</taxon>
        <taxon>Eubacteriales</taxon>
        <taxon>Yeguiaceae</taxon>
        <taxon>Yeguia</taxon>
    </lineage>
</organism>
<reference evidence="5" key="1">
    <citation type="submission" date="2020-08" db="EMBL/GenBank/DDBJ databases">
        <title>Genome public.</title>
        <authorList>
            <person name="Liu C."/>
            <person name="Sun Q."/>
        </authorList>
    </citation>
    <scope>NUCLEOTIDE SEQUENCE</scope>
    <source>
        <strain evidence="5">NSJ-40</strain>
    </source>
</reference>
<comment type="caution">
    <text evidence="5">The sequence shown here is derived from an EMBL/GenBank/DDBJ whole genome shotgun (WGS) entry which is preliminary data.</text>
</comment>
<dbReference type="GO" id="GO:0043565">
    <property type="term" value="F:sequence-specific DNA binding"/>
    <property type="evidence" value="ECO:0007669"/>
    <property type="project" value="InterPro"/>
</dbReference>
<dbReference type="InterPro" id="IPR020449">
    <property type="entry name" value="Tscrpt_reg_AraC-type_HTH"/>
</dbReference>
<evidence type="ECO:0000313" key="6">
    <source>
        <dbReference type="Proteomes" id="UP000651482"/>
    </source>
</evidence>
<dbReference type="PROSITE" id="PS00041">
    <property type="entry name" value="HTH_ARAC_FAMILY_1"/>
    <property type="match status" value="1"/>
</dbReference>
<dbReference type="Proteomes" id="UP000651482">
    <property type="component" value="Unassembled WGS sequence"/>
</dbReference>
<gene>
    <name evidence="5" type="ORF">IAG03_05435</name>
</gene>
<dbReference type="SUPFAM" id="SSF51215">
    <property type="entry name" value="Regulatory protein AraC"/>
    <property type="match status" value="1"/>
</dbReference>
<evidence type="ECO:0000256" key="1">
    <source>
        <dbReference type="ARBA" id="ARBA00023015"/>
    </source>
</evidence>
<feature type="domain" description="HTH araC/xylS-type" evidence="4">
    <location>
        <begin position="194"/>
        <end position="292"/>
    </location>
</feature>
<dbReference type="PROSITE" id="PS01124">
    <property type="entry name" value="HTH_ARAC_FAMILY_2"/>
    <property type="match status" value="1"/>
</dbReference>
<proteinExistence type="predicted"/>
<dbReference type="InterPro" id="IPR037923">
    <property type="entry name" value="HTH-like"/>
</dbReference>
<dbReference type="InterPro" id="IPR018062">
    <property type="entry name" value="HTH_AraC-typ_CS"/>
</dbReference>
<dbReference type="PRINTS" id="PR00032">
    <property type="entry name" value="HTHARAC"/>
</dbReference>
<dbReference type="CDD" id="cd02208">
    <property type="entry name" value="cupin_RmlC-like"/>
    <property type="match status" value="1"/>
</dbReference>
<dbReference type="InterPro" id="IPR014710">
    <property type="entry name" value="RmlC-like_jellyroll"/>
</dbReference>
<dbReference type="Gene3D" id="2.60.120.10">
    <property type="entry name" value="Jelly Rolls"/>
    <property type="match status" value="1"/>
</dbReference>
<dbReference type="InterPro" id="IPR009057">
    <property type="entry name" value="Homeodomain-like_sf"/>
</dbReference>
<dbReference type="PANTHER" id="PTHR43280">
    <property type="entry name" value="ARAC-FAMILY TRANSCRIPTIONAL REGULATOR"/>
    <property type="match status" value="1"/>
</dbReference>
<dbReference type="AlphaFoldDB" id="A0A926D8U4"/>
<dbReference type="PANTHER" id="PTHR43280:SF28">
    <property type="entry name" value="HTH-TYPE TRANSCRIPTIONAL ACTIVATOR RHAS"/>
    <property type="match status" value="1"/>
</dbReference>
<name>A0A926D8U4_9FIRM</name>